<protein>
    <submittedName>
        <fullName evidence="1">Sugar-phosphatase</fullName>
    </submittedName>
</protein>
<keyword evidence="2" id="KW-1185">Reference proteome</keyword>
<dbReference type="SFLD" id="SFLDG01129">
    <property type="entry name" value="C1.5:_HAD__Beta-PGM__Phosphata"/>
    <property type="match status" value="1"/>
</dbReference>
<dbReference type="InterPro" id="IPR023214">
    <property type="entry name" value="HAD_sf"/>
</dbReference>
<dbReference type="InterPro" id="IPR051806">
    <property type="entry name" value="HAD-like_SPP"/>
</dbReference>
<dbReference type="Pfam" id="PF00702">
    <property type="entry name" value="Hydrolase"/>
    <property type="match status" value="1"/>
</dbReference>
<dbReference type="GO" id="GO:0050308">
    <property type="term" value="F:sugar-phosphatase activity"/>
    <property type="evidence" value="ECO:0007669"/>
    <property type="project" value="TreeGrafter"/>
</dbReference>
<dbReference type="AlphaFoldDB" id="A0A1I4MDH6"/>
<dbReference type="Gene3D" id="3.40.50.1000">
    <property type="entry name" value="HAD superfamily/HAD-like"/>
    <property type="match status" value="1"/>
</dbReference>
<dbReference type="OrthoDB" id="9800058at2"/>
<dbReference type="CDD" id="cd07527">
    <property type="entry name" value="HAD_ScGPP-like"/>
    <property type="match status" value="1"/>
</dbReference>
<proteinExistence type="predicted"/>
<dbReference type="PANTHER" id="PTHR43481">
    <property type="entry name" value="FRUCTOSE-1-PHOSPHATE PHOSPHATASE"/>
    <property type="match status" value="1"/>
</dbReference>
<sequence>MSLDTLSTRRFAALLFDMDGTIISSIASAERAWTRWAQGHGLDVARFLPTIHGIRSVDTIRRLGLPGVDPEAEAASITRAEIEDVGDIAEIPGARAFLQALPPERWAIVTSAPRELALRRLEAAAMPVPAVLVAAEDIDQGKPAPDCFLLGAERLGVAAADCLVFEDAPAGIRAGEAAGASVVVVTATHHAPIETRHATIPDYRALTVDAGPDGLRIASVG</sequence>
<dbReference type="SUPFAM" id="SSF56784">
    <property type="entry name" value="HAD-like"/>
    <property type="match status" value="1"/>
</dbReference>
<dbReference type="STRING" id="582667.SAMN05192568_101666"/>
<dbReference type="InterPro" id="IPR023198">
    <property type="entry name" value="PGP-like_dom2"/>
</dbReference>
<gene>
    <name evidence="1" type="ORF">SAMN05192568_101666</name>
</gene>
<dbReference type="InterPro" id="IPR006439">
    <property type="entry name" value="HAD-SF_hydro_IA"/>
</dbReference>
<dbReference type="Gene3D" id="1.10.150.240">
    <property type="entry name" value="Putative phosphatase, domain 2"/>
    <property type="match status" value="1"/>
</dbReference>
<evidence type="ECO:0000313" key="1">
    <source>
        <dbReference type="EMBL" id="SFM01065.1"/>
    </source>
</evidence>
<dbReference type="NCBIfam" id="TIGR01509">
    <property type="entry name" value="HAD-SF-IA-v3"/>
    <property type="match status" value="1"/>
</dbReference>
<dbReference type="Proteomes" id="UP000199048">
    <property type="component" value="Unassembled WGS sequence"/>
</dbReference>
<organism evidence="1 2">
    <name type="scientific">Methylobacterium pseudosasicola</name>
    <dbReference type="NCBI Taxonomy" id="582667"/>
    <lineage>
        <taxon>Bacteria</taxon>
        <taxon>Pseudomonadati</taxon>
        <taxon>Pseudomonadota</taxon>
        <taxon>Alphaproteobacteria</taxon>
        <taxon>Hyphomicrobiales</taxon>
        <taxon>Methylobacteriaceae</taxon>
        <taxon>Methylobacterium</taxon>
    </lineage>
</organism>
<reference evidence="2" key="1">
    <citation type="submission" date="2016-10" db="EMBL/GenBank/DDBJ databases">
        <authorList>
            <person name="Varghese N."/>
            <person name="Submissions S."/>
        </authorList>
    </citation>
    <scope>NUCLEOTIDE SEQUENCE [LARGE SCALE GENOMIC DNA]</scope>
    <source>
        <strain evidence="2">BL36</strain>
    </source>
</reference>
<dbReference type="InterPro" id="IPR036412">
    <property type="entry name" value="HAD-like_sf"/>
</dbReference>
<name>A0A1I4MDH6_9HYPH</name>
<dbReference type="EMBL" id="FOTK01000016">
    <property type="protein sequence ID" value="SFM01065.1"/>
    <property type="molecule type" value="Genomic_DNA"/>
</dbReference>
<dbReference type="PANTHER" id="PTHR43481:SF4">
    <property type="entry name" value="GLYCEROL-1-PHOSPHATE PHOSPHOHYDROLASE 1-RELATED"/>
    <property type="match status" value="1"/>
</dbReference>
<dbReference type="SFLD" id="SFLDS00003">
    <property type="entry name" value="Haloacid_Dehalogenase"/>
    <property type="match status" value="1"/>
</dbReference>
<dbReference type="RefSeq" id="WP_092042387.1">
    <property type="nucleotide sequence ID" value="NZ_FOTK01000016.1"/>
</dbReference>
<evidence type="ECO:0000313" key="2">
    <source>
        <dbReference type="Proteomes" id="UP000199048"/>
    </source>
</evidence>
<accession>A0A1I4MDH6</accession>